<proteinExistence type="predicted"/>
<dbReference type="InterPro" id="IPR049537">
    <property type="entry name" value="RelB-like"/>
</dbReference>
<protein>
    <recommendedName>
        <fullName evidence="2">Prevent-host-death protein</fullName>
    </recommendedName>
</protein>
<dbReference type="Pfam" id="PF18506">
    <property type="entry name" value="RelB-like"/>
    <property type="match status" value="1"/>
</dbReference>
<gene>
    <name evidence="1" type="ORF">ABWT76_001197</name>
</gene>
<sequence>METSLNLEYITNQDGEISAVVIPIDLWRKIIPNQEVSTEQLADAIEDYCMNKAMDEAVNTPLLDRSEALAYLEE</sequence>
<name>A0AAU8JGH7_9CYAN</name>
<evidence type="ECO:0000313" key="1">
    <source>
        <dbReference type="EMBL" id="XCM38354.1"/>
    </source>
</evidence>
<evidence type="ECO:0008006" key="2">
    <source>
        <dbReference type="Google" id="ProtNLM"/>
    </source>
</evidence>
<reference evidence="1" key="1">
    <citation type="submission" date="2024-07" db="EMBL/GenBank/DDBJ databases">
        <authorList>
            <person name="Kim Y.J."/>
            <person name="Jeong J.Y."/>
        </authorList>
    </citation>
    <scope>NUCLEOTIDE SEQUENCE</scope>
    <source>
        <strain evidence="1">GIHE-MW2</strain>
    </source>
</reference>
<accession>A0AAU8JGH7</accession>
<dbReference type="RefSeq" id="WP_054465935.1">
    <property type="nucleotide sequence ID" value="NZ_CP159837.1"/>
</dbReference>
<organism evidence="1">
    <name type="scientific">Planktothricoides raciborskii GIHE-MW2</name>
    <dbReference type="NCBI Taxonomy" id="2792601"/>
    <lineage>
        <taxon>Bacteria</taxon>
        <taxon>Bacillati</taxon>
        <taxon>Cyanobacteriota</taxon>
        <taxon>Cyanophyceae</taxon>
        <taxon>Oscillatoriophycideae</taxon>
        <taxon>Oscillatoriales</taxon>
        <taxon>Oscillatoriaceae</taxon>
        <taxon>Planktothricoides</taxon>
    </lineage>
</organism>
<dbReference type="EMBL" id="CP159837">
    <property type="protein sequence ID" value="XCM38354.1"/>
    <property type="molecule type" value="Genomic_DNA"/>
</dbReference>
<dbReference type="AlphaFoldDB" id="A0AAU8JGH7"/>